<sequence length="542" mass="57786">MMSLEPIRTKVPTSIKSYFPFQTLSTIIFNRFAGLVLASILLATLVFPRVQEHVPRSLWTLLGCAVGIGIIILVKNLPAKSPGRPSPNGVWLLAVVGAMCAGSVAVVVGRALSFDYGWDARVVMEAAQTLAVGSDLGAYPYDYFSRYPNNIPLLALDRLIVSGASLFGIPLGTAIAFLNGVCVTVVSISVFISVKTLSSTRFAFLSQGMVFAFFAFSPWLAVPYTDLPVAALLALSVALWLVTFSESKSGVTTLAVCAMSGIAAGAAIALKPTAMILLIAMSLSVLSGTRRGRWRRATTRLGTALGAACIVIILSSSLLPAAAGLDTAKLDASRAFPMHHFARMGLIEAPGENGATRYGGYDAAAVKEMGAAETVAERKALSLAAMESELRAMGPVGYPSFLGKKAIWIWSDGTFGSWVEGRDHGERLGRDGALSTALQSFLHPAGASWPLWSASLTGLWFALLLTISFFLWPQGRRTDVLVLSLSVLGIGAFSLLFEGRARYLIIFLPAIITLASCLPAYPGAWRALQHRRNPARAKDTHE</sequence>
<evidence type="ECO:0000256" key="1">
    <source>
        <dbReference type="SAM" id="Phobius"/>
    </source>
</evidence>
<feature type="transmembrane region" description="Helical" evidence="1">
    <location>
        <begin position="227"/>
        <end position="244"/>
    </location>
</feature>
<evidence type="ECO:0008006" key="4">
    <source>
        <dbReference type="Google" id="ProtNLM"/>
    </source>
</evidence>
<keyword evidence="3" id="KW-1185">Reference proteome</keyword>
<dbReference type="Proteomes" id="UP000032120">
    <property type="component" value="Unassembled WGS sequence"/>
</dbReference>
<feature type="transmembrane region" description="Helical" evidence="1">
    <location>
        <begin position="451"/>
        <end position="473"/>
    </location>
</feature>
<comment type="caution">
    <text evidence="2">The sequence shown here is derived from an EMBL/GenBank/DDBJ whole genome shotgun (WGS) entry which is preliminary data.</text>
</comment>
<feature type="transmembrane region" description="Helical" evidence="1">
    <location>
        <begin position="166"/>
        <end position="190"/>
    </location>
</feature>
<gene>
    <name evidence="2" type="ORF">SD72_15785</name>
</gene>
<proteinExistence type="predicted"/>
<feature type="transmembrane region" description="Helical" evidence="1">
    <location>
        <begin position="202"/>
        <end position="221"/>
    </location>
</feature>
<organism evidence="2 3">
    <name type="scientific">Leucobacter komagatae</name>
    <dbReference type="NCBI Taxonomy" id="55969"/>
    <lineage>
        <taxon>Bacteria</taxon>
        <taxon>Bacillati</taxon>
        <taxon>Actinomycetota</taxon>
        <taxon>Actinomycetes</taxon>
        <taxon>Micrococcales</taxon>
        <taxon>Microbacteriaceae</taxon>
        <taxon>Leucobacter</taxon>
    </lineage>
</organism>
<dbReference type="AlphaFoldDB" id="A0A0D0H2M4"/>
<feature type="transmembrane region" description="Helical" evidence="1">
    <location>
        <begin position="89"/>
        <end position="112"/>
    </location>
</feature>
<feature type="transmembrane region" description="Helical" evidence="1">
    <location>
        <begin position="480"/>
        <end position="497"/>
    </location>
</feature>
<accession>A0A0D0H2M4</accession>
<evidence type="ECO:0000313" key="2">
    <source>
        <dbReference type="EMBL" id="KIP51385.1"/>
    </source>
</evidence>
<protein>
    <recommendedName>
        <fullName evidence="4">Dolichyl-phosphate-mannose-protein mannosyltransferase</fullName>
    </recommendedName>
</protein>
<evidence type="ECO:0000313" key="3">
    <source>
        <dbReference type="Proteomes" id="UP000032120"/>
    </source>
</evidence>
<feature type="transmembrane region" description="Helical" evidence="1">
    <location>
        <begin position="301"/>
        <end position="323"/>
    </location>
</feature>
<name>A0A0D0H2M4_9MICO</name>
<reference evidence="2 3" key="1">
    <citation type="submission" date="2015-01" db="EMBL/GenBank/DDBJ databases">
        <title>Draft genome sequence of Leucobacter komagatae strain VKM ST2845.</title>
        <authorList>
            <person name="Karlyshev A.V."/>
            <person name="Kudryashova E.B."/>
        </authorList>
    </citation>
    <scope>NUCLEOTIDE SEQUENCE [LARGE SCALE GENOMIC DNA]</scope>
    <source>
        <strain evidence="2 3">VKM ST2845</strain>
    </source>
</reference>
<feature type="transmembrane region" description="Helical" evidence="1">
    <location>
        <begin position="58"/>
        <end position="77"/>
    </location>
</feature>
<keyword evidence="1" id="KW-1133">Transmembrane helix</keyword>
<dbReference type="EMBL" id="JXSQ01000041">
    <property type="protein sequence ID" value="KIP51385.1"/>
    <property type="molecule type" value="Genomic_DNA"/>
</dbReference>
<feature type="transmembrane region" description="Helical" evidence="1">
    <location>
        <begin position="21"/>
        <end position="46"/>
    </location>
</feature>
<feature type="transmembrane region" description="Helical" evidence="1">
    <location>
        <begin position="503"/>
        <end position="522"/>
    </location>
</feature>
<keyword evidence="1" id="KW-0472">Membrane</keyword>
<keyword evidence="1" id="KW-0812">Transmembrane</keyword>